<reference evidence="3" key="2">
    <citation type="submission" date="2019-09" db="UniProtKB">
        <authorList>
            <consortium name="WormBaseParasite"/>
        </authorList>
    </citation>
    <scope>IDENTIFICATION</scope>
</reference>
<dbReference type="Proteomes" id="UP000050761">
    <property type="component" value="Unassembled WGS sequence"/>
</dbReference>
<dbReference type="AlphaFoldDB" id="A0A183FEC7"/>
<sequence length="70" mass="7396">MKTLKTGCDAKNVLRCSPGDDFATESIDGVASDVGVADVGDELSVMCTDASPKYNISLKARRGQSRRSSN</sequence>
<dbReference type="EMBL" id="UZAH01025355">
    <property type="protein sequence ID" value="VDO62179.1"/>
    <property type="molecule type" value="Genomic_DNA"/>
</dbReference>
<gene>
    <name evidence="1" type="ORF">HPBE_LOCUS4718</name>
</gene>
<evidence type="ECO:0000313" key="2">
    <source>
        <dbReference type="Proteomes" id="UP000050761"/>
    </source>
</evidence>
<protein>
    <submittedName>
        <fullName evidence="3">ZP domain-containing protein</fullName>
    </submittedName>
</protein>
<keyword evidence="2" id="KW-1185">Reference proteome</keyword>
<dbReference type="WBParaSite" id="HPBE_0000471701-mRNA-1">
    <property type="protein sequence ID" value="HPBE_0000471701-mRNA-1"/>
    <property type="gene ID" value="HPBE_0000471701"/>
</dbReference>
<accession>A0A3P7X851</accession>
<reference evidence="1 2" key="1">
    <citation type="submission" date="2018-11" db="EMBL/GenBank/DDBJ databases">
        <authorList>
            <consortium name="Pathogen Informatics"/>
        </authorList>
    </citation>
    <scope>NUCLEOTIDE SEQUENCE [LARGE SCALE GENOMIC DNA]</scope>
</reference>
<proteinExistence type="predicted"/>
<evidence type="ECO:0000313" key="3">
    <source>
        <dbReference type="WBParaSite" id="HPBE_0000471701-mRNA-1"/>
    </source>
</evidence>
<name>A0A183FEC7_HELPZ</name>
<evidence type="ECO:0000313" key="1">
    <source>
        <dbReference type="EMBL" id="VDO62179.1"/>
    </source>
</evidence>
<organism evidence="2 3">
    <name type="scientific">Heligmosomoides polygyrus</name>
    <name type="common">Parasitic roundworm</name>
    <dbReference type="NCBI Taxonomy" id="6339"/>
    <lineage>
        <taxon>Eukaryota</taxon>
        <taxon>Metazoa</taxon>
        <taxon>Ecdysozoa</taxon>
        <taxon>Nematoda</taxon>
        <taxon>Chromadorea</taxon>
        <taxon>Rhabditida</taxon>
        <taxon>Rhabditina</taxon>
        <taxon>Rhabditomorpha</taxon>
        <taxon>Strongyloidea</taxon>
        <taxon>Heligmosomidae</taxon>
        <taxon>Heligmosomoides</taxon>
    </lineage>
</organism>
<accession>A0A183FEC7</accession>